<reference evidence="2 3" key="1">
    <citation type="journal article" date="2013" name="Environ. Microbiol.">
        <title>Genome analysis of Chitinivibrio alkaliphilus gen. nov., sp. nov., a novel extremely haloalkaliphilic anaerobic chitinolytic bacterium from the candidate phylum Termite Group 3.</title>
        <authorList>
            <person name="Sorokin D.Y."/>
            <person name="Gumerov V.M."/>
            <person name="Rakitin A.L."/>
            <person name="Beletsky A.V."/>
            <person name="Damste J.S."/>
            <person name="Muyzer G."/>
            <person name="Mardanov A.V."/>
            <person name="Ravin N.V."/>
        </authorList>
    </citation>
    <scope>NUCLEOTIDE SEQUENCE [LARGE SCALE GENOMIC DNA]</scope>
    <source>
        <strain evidence="2 3">ACht1</strain>
    </source>
</reference>
<sequence>MPGQRYSPRRGRHTSSPNGDLLFRGTKERWYPINHHGNTNMDGEEFLYPPFFLRPYLTRYKETSINYTQFFI</sequence>
<protein>
    <submittedName>
        <fullName evidence="2">Uncharacterized protein</fullName>
    </submittedName>
</protein>
<feature type="region of interest" description="Disordered" evidence="1">
    <location>
        <begin position="1"/>
        <end position="22"/>
    </location>
</feature>
<evidence type="ECO:0000313" key="2">
    <source>
        <dbReference type="EMBL" id="ERP30818.1"/>
    </source>
</evidence>
<name>U7D4C7_9BACT</name>
<dbReference type="EMBL" id="ASJR01000031">
    <property type="protein sequence ID" value="ERP30818.1"/>
    <property type="molecule type" value="Genomic_DNA"/>
</dbReference>
<dbReference type="AlphaFoldDB" id="U7D4C7"/>
<organism evidence="2 3">
    <name type="scientific">Chitinivibrio alkaliphilus ACht1</name>
    <dbReference type="NCBI Taxonomy" id="1313304"/>
    <lineage>
        <taxon>Bacteria</taxon>
        <taxon>Pseudomonadati</taxon>
        <taxon>Fibrobacterota</taxon>
        <taxon>Chitinivibrionia</taxon>
        <taxon>Chitinivibrionales</taxon>
        <taxon>Chitinivibrionaceae</taxon>
        <taxon>Chitinivibrio</taxon>
    </lineage>
</organism>
<dbReference type="Proteomes" id="UP000017148">
    <property type="component" value="Unassembled WGS sequence"/>
</dbReference>
<gene>
    <name evidence="2" type="ORF">CALK_2343</name>
</gene>
<evidence type="ECO:0000256" key="1">
    <source>
        <dbReference type="SAM" id="MobiDB-lite"/>
    </source>
</evidence>
<keyword evidence="3" id="KW-1185">Reference proteome</keyword>
<dbReference type="STRING" id="1313304.CALK_2343"/>
<accession>U7D4C7</accession>
<comment type="caution">
    <text evidence="2">The sequence shown here is derived from an EMBL/GenBank/DDBJ whole genome shotgun (WGS) entry which is preliminary data.</text>
</comment>
<proteinExistence type="predicted"/>
<evidence type="ECO:0000313" key="3">
    <source>
        <dbReference type="Proteomes" id="UP000017148"/>
    </source>
</evidence>